<sequence>MNEHITQNEAATGSRVTVRACEPQDMAAVAAIFSQPGVRRDTLSLGYRSAEAMTALLGSFPSGSTSICAELDGRVVGHGALRAYRPTCAHGADLSIAVDDAYCRRGVGSALMRALIDCADHSLGLRRLELMVFADNAAAIALYRKFDFVDEGRSRGYAMQDGVLVDALHMARLVDAPPFAAVV</sequence>
<protein>
    <submittedName>
        <fullName evidence="4">GNAT family N-acetyltransferase</fullName>
        <ecNumber evidence="4">2.3.1.-</ecNumber>
    </submittedName>
</protein>
<dbReference type="Gene3D" id="3.40.630.30">
    <property type="match status" value="1"/>
</dbReference>
<dbReference type="RefSeq" id="WP_349541702.1">
    <property type="nucleotide sequence ID" value="NZ_JAOALG010000001.1"/>
</dbReference>
<keyword evidence="1 4" id="KW-0808">Transferase</keyword>
<dbReference type="EMBL" id="JAOALG010000001">
    <property type="protein sequence ID" value="MEQ5839103.1"/>
    <property type="molecule type" value="Genomic_DNA"/>
</dbReference>
<comment type="caution">
    <text evidence="4">The sequence shown here is derived from an EMBL/GenBank/DDBJ whole genome shotgun (WGS) entry which is preliminary data.</text>
</comment>
<accession>A0ABV1LIJ4</accession>
<proteinExistence type="predicted"/>
<dbReference type="SUPFAM" id="SSF55729">
    <property type="entry name" value="Acyl-CoA N-acyltransferases (Nat)"/>
    <property type="match status" value="1"/>
</dbReference>
<dbReference type="PROSITE" id="PS51186">
    <property type="entry name" value="GNAT"/>
    <property type="match status" value="1"/>
</dbReference>
<dbReference type="PANTHER" id="PTHR43072:SF51">
    <property type="entry name" value="ABC SUPERFAMILY TRANSPORT PROTEIN"/>
    <property type="match status" value="1"/>
</dbReference>
<dbReference type="PANTHER" id="PTHR43072">
    <property type="entry name" value="N-ACETYLTRANSFERASE"/>
    <property type="match status" value="1"/>
</dbReference>
<dbReference type="InterPro" id="IPR000182">
    <property type="entry name" value="GNAT_dom"/>
</dbReference>
<feature type="domain" description="N-acetyltransferase" evidence="3">
    <location>
        <begin position="16"/>
        <end position="175"/>
    </location>
</feature>
<dbReference type="CDD" id="cd04301">
    <property type="entry name" value="NAT_SF"/>
    <property type="match status" value="1"/>
</dbReference>
<dbReference type="InterPro" id="IPR016181">
    <property type="entry name" value="Acyl_CoA_acyltransferase"/>
</dbReference>
<keyword evidence="2 4" id="KW-0012">Acyltransferase</keyword>
<evidence type="ECO:0000259" key="3">
    <source>
        <dbReference type="PROSITE" id="PS51186"/>
    </source>
</evidence>
<dbReference type="EC" id="2.3.1.-" evidence="4"/>
<dbReference type="Proteomes" id="UP001469089">
    <property type="component" value="Unassembled WGS sequence"/>
</dbReference>
<evidence type="ECO:0000313" key="4">
    <source>
        <dbReference type="EMBL" id="MEQ5839103.1"/>
    </source>
</evidence>
<dbReference type="Pfam" id="PF00583">
    <property type="entry name" value="Acetyltransf_1"/>
    <property type="match status" value="1"/>
</dbReference>
<keyword evidence="5" id="KW-1185">Reference proteome</keyword>
<dbReference type="GO" id="GO:0016746">
    <property type="term" value="F:acyltransferase activity"/>
    <property type="evidence" value="ECO:0007669"/>
    <property type="project" value="UniProtKB-KW"/>
</dbReference>
<reference evidence="4 5" key="1">
    <citation type="journal article" date="2024" name="Chem. Sci.">
        <title>Discovery of a lagriamide polyketide by integrated genome mining, isotopic labeling, and untargeted metabolomics.</title>
        <authorList>
            <person name="Fergusson C.H."/>
            <person name="Saulog J."/>
            <person name="Paulo B.S."/>
            <person name="Wilson D.M."/>
            <person name="Liu D.Y."/>
            <person name="Morehouse N.J."/>
            <person name="Waterworth S."/>
            <person name="Barkei J."/>
            <person name="Gray C.A."/>
            <person name="Kwan J.C."/>
            <person name="Eustaquio A.S."/>
            <person name="Linington R.G."/>
        </authorList>
    </citation>
    <scope>NUCLEOTIDE SEQUENCE [LARGE SCALE GENOMIC DNA]</scope>
    <source>
        <strain evidence="4 5">RL17-338-BIF-B</strain>
    </source>
</reference>
<name>A0ABV1LIJ4_9BURK</name>
<evidence type="ECO:0000313" key="5">
    <source>
        <dbReference type="Proteomes" id="UP001469089"/>
    </source>
</evidence>
<organism evidence="4 5">
    <name type="scientific">Paraburkholderia acidicola</name>
    <dbReference type="NCBI Taxonomy" id="1912599"/>
    <lineage>
        <taxon>Bacteria</taxon>
        <taxon>Pseudomonadati</taxon>
        <taxon>Pseudomonadota</taxon>
        <taxon>Betaproteobacteria</taxon>
        <taxon>Burkholderiales</taxon>
        <taxon>Burkholderiaceae</taxon>
        <taxon>Paraburkholderia</taxon>
    </lineage>
</organism>
<gene>
    <name evidence="4" type="ORF">N0A02_06580</name>
</gene>
<evidence type="ECO:0000256" key="2">
    <source>
        <dbReference type="ARBA" id="ARBA00023315"/>
    </source>
</evidence>
<evidence type="ECO:0000256" key="1">
    <source>
        <dbReference type="ARBA" id="ARBA00022679"/>
    </source>
</evidence>